<dbReference type="InterPro" id="IPR006597">
    <property type="entry name" value="Sel1-like"/>
</dbReference>
<dbReference type="AlphaFoldDB" id="A0A0H5DNK6"/>
<dbReference type="Proteomes" id="UP000220251">
    <property type="component" value="Unassembled WGS sequence"/>
</dbReference>
<dbReference type="InterPro" id="IPR050767">
    <property type="entry name" value="Sel1_AlgK"/>
</dbReference>
<dbReference type="SMART" id="SM00671">
    <property type="entry name" value="SEL1"/>
    <property type="match status" value="6"/>
</dbReference>
<gene>
    <name evidence="2" type="ORF">ELAC_0581</name>
</gene>
<name>A0A0H5DNK6_9BACT</name>
<feature type="compositionally biased region" description="Polar residues" evidence="1">
    <location>
        <begin position="1"/>
        <end position="19"/>
    </location>
</feature>
<protein>
    <submittedName>
        <fullName evidence="2">Uncharacterized protein</fullName>
    </submittedName>
</protein>
<keyword evidence="3" id="KW-1185">Reference proteome</keyword>
<dbReference type="Pfam" id="PF08238">
    <property type="entry name" value="Sel1"/>
    <property type="match status" value="6"/>
</dbReference>
<proteinExistence type="predicted"/>
<sequence>MYSAMQPLQSPHSCKSSVHNGALEDSSERLSPKENKRQRERIAKLGLLEMEAGRGDLPSALALARIYYFGKDAAEDKKKAFRYFQMAADLGSDEARNSLGVMLLRGEGGPLDKTAARRQFKWAAQNGHGRALYNYGICLLNSNSSTKAQKILDIFTSCAETLNIREGYSALGILYYEGRIVTKDLEKSIRLFSLASDKGCAFAKRCLSVILLTKKSSFAERMKGLDHLKCLAALGGPQDQYDYATACLTYGSGLSYQRAFFEYCTMAAAAGHLPALYQLALHFEEGDGVEPNISLAKKLYRLASDQNCKISLIRLTNLNADELGVPDTPAHQHSLDWHMRLKLVICELNAVLLREHELLEDSREAIYLKDKQDPHVRYLLGCAFYSGRGVERDRALAREHFRQAALRSHLEARHRLAKMLWKGEGGVQDKNEALFQLKMASKCGHEQAFWIYCRLSMTVKKEVPG</sequence>
<dbReference type="EMBL" id="CWGJ01000010">
    <property type="protein sequence ID" value="CRX37936.1"/>
    <property type="molecule type" value="Genomic_DNA"/>
</dbReference>
<dbReference type="InterPro" id="IPR011990">
    <property type="entry name" value="TPR-like_helical_dom_sf"/>
</dbReference>
<dbReference type="Gene3D" id="1.25.40.10">
    <property type="entry name" value="Tetratricopeptide repeat domain"/>
    <property type="match status" value="2"/>
</dbReference>
<evidence type="ECO:0000256" key="1">
    <source>
        <dbReference type="SAM" id="MobiDB-lite"/>
    </source>
</evidence>
<evidence type="ECO:0000313" key="2">
    <source>
        <dbReference type="EMBL" id="CRX37936.1"/>
    </source>
</evidence>
<accession>A0A0H5DNK6</accession>
<feature type="compositionally biased region" description="Basic and acidic residues" evidence="1">
    <location>
        <begin position="26"/>
        <end position="37"/>
    </location>
</feature>
<dbReference type="PANTHER" id="PTHR11102:SF160">
    <property type="entry name" value="ERAD-ASSOCIATED E3 UBIQUITIN-PROTEIN LIGASE COMPONENT HRD3"/>
    <property type="match status" value="1"/>
</dbReference>
<dbReference type="PANTHER" id="PTHR11102">
    <property type="entry name" value="SEL-1-LIKE PROTEIN"/>
    <property type="match status" value="1"/>
</dbReference>
<reference evidence="3" key="1">
    <citation type="submission" date="2015-06" db="EMBL/GenBank/DDBJ databases">
        <authorList>
            <person name="Bertelli C."/>
        </authorList>
    </citation>
    <scope>NUCLEOTIDE SEQUENCE [LARGE SCALE GENOMIC DNA]</scope>
    <source>
        <strain evidence="3">CRIB-30</strain>
    </source>
</reference>
<evidence type="ECO:0000313" key="3">
    <source>
        <dbReference type="Proteomes" id="UP000220251"/>
    </source>
</evidence>
<organism evidence="2 3">
    <name type="scientific">Estrella lausannensis</name>
    <dbReference type="NCBI Taxonomy" id="483423"/>
    <lineage>
        <taxon>Bacteria</taxon>
        <taxon>Pseudomonadati</taxon>
        <taxon>Chlamydiota</taxon>
        <taxon>Chlamydiia</taxon>
        <taxon>Parachlamydiales</taxon>
        <taxon>Candidatus Criblamydiaceae</taxon>
        <taxon>Estrella</taxon>
    </lineage>
</organism>
<feature type="region of interest" description="Disordered" evidence="1">
    <location>
        <begin position="1"/>
        <end position="37"/>
    </location>
</feature>
<dbReference type="SUPFAM" id="SSF81901">
    <property type="entry name" value="HCP-like"/>
    <property type="match status" value="3"/>
</dbReference>